<dbReference type="Pfam" id="PF07336">
    <property type="entry name" value="ABATE"/>
    <property type="match status" value="1"/>
</dbReference>
<dbReference type="HOGENOM" id="CLU_087298_3_0_5"/>
<dbReference type="PANTHER" id="PTHR35525">
    <property type="entry name" value="BLL6575 PROTEIN"/>
    <property type="match status" value="1"/>
</dbReference>
<dbReference type="Proteomes" id="UP000018780">
    <property type="component" value="Chromosome"/>
</dbReference>
<dbReference type="OrthoDB" id="9808437at2"/>
<dbReference type="AlphaFoldDB" id="V9VY36"/>
<feature type="domain" description="Zinc finger CGNR" evidence="1">
    <location>
        <begin position="167"/>
        <end position="207"/>
    </location>
</feature>
<dbReference type="EMBL" id="CP006773">
    <property type="protein sequence ID" value="AHD02260.1"/>
    <property type="molecule type" value="Genomic_DNA"/>
</dbReference>
<protein>
    <recommendedName>
        <fullName evidence="1">Zinc finger CGNR domain-containing protein</fullName>
    </recommendedName>
</protein>
<dbReference type="InterPro" id="IPR010852">
    <property type="entry name" value="ABATE"/>
</dbReference>
<dbReference type="KEGG" id="lmd:METH_17965"/>
<evidence type="ECO:0000313" key="2">
    <source>
        <dbReference type="EMBL" id="AHD02260.1"/>
    </source>
</evidence>
<organism evidence="2 3">
    <name type="scientific">Leisingera methylohalidivorans DSM 14336</name>
    <dbReference type="NCBI Taxonomy" id="999552"/>
    <lineage>
        <taxon>Bacteria</taxon>
        <taxon>Pseudomonadati</taxon>
        <taxon>Pseudomonadota</taxon>
        <taxon>Alphaproteobacteria</taxon>
        <taxon>Rhodobacterales</taxon>
        <taxon>Roseobacteraceae</taxon>
        <taxon>Leisingera</taxon>
    </lineage>
</organism>
<name>V9VY36_9RHOB</name>
<sequence length="213" mass="23990">MLDIRLHCGPLYVTLFFTYEVTMWSEESFVGGHLALDFLNTVGDTDKSRSANLLTSPEALLDWLAVSGTEGRDAKVTPPLQDDVDALIGFRELTHRVLSASVSNRTPEPDDIQAFEAHIKSALGRAHLDLTVTPPPWIATKVPAHHWIDRFVLLVDGFIRSPEAAKLRQCERCSWFFLNSGRGRGRRWCNMSTCGNRHKVAAHRKRRQVNDKG</sequence>
<dbReference type="Gene3D" id="1.10.3300.10">
    <property type="entry name" value="Jann2411-like domain"/>
    <property type="match status" value="1"/>
</dbReference>
<proteinExistence type="predicted"/>
<keyword evidence="3" id="KW-1185">Reference proteome</keyword>
<accession>V9VY36</accession>
<dbReference type="InterPro" id="IPR021005">
    <property type="entry name" value="Znf_CGNR"/>
</dbReference>
<evidence type="ECO:0000313" key="3">
    <source>
        <dbReference type="Proteomes" id="UP000018780"/>
    </source>
</evidence>
<dbReference type="Pfam" id="PF11706">
    <property type="entry name" value="zf-CGNR"/>
    <property type="match status" value="1"/>
</dbReference>
<dbReference type="InterPro" id="IPR023286">
    <property type="entry name" value="ABATE_dom_sf"/>
</dbReference>
<dbReference type="PANTHER" id="PTHR35525:SF3">
    <property type="entry name" value="BLL6575 PROTEIN"/>
    <property type="match status" value="1"/>
</dbReference>
<gene>
    <name evidence="2" type="ORF">METH_17965</name>
</gene>
<reference evidence="2 3" key="1">
    <citation type="submission" date="2013-09" db="EMBL/GenBank/DDBJ databases">
        <authorList>
            <consortium name="DOE Joint Genome Institute"/>
            <person name="Klenk H.-P."/>
            <person name="Huntemann M."/>
            <person name="Han J."/>
            <person name="Chen A."/>
            <person name="Kyrpides N."/>
            <person name="Mavromatis K."/>
            <person name="Markowitz V."/>
            <person name="Palaniappan K."/>
            <person name="Ivanova N."/>
            <person name="Schaumberg A."/>
            <person name="Pati A."/>
            <person name="Liolios K."/>
            <person name="Nordberg H.P."/>
            <person name="Cantor M.N."/>
            <person name="Hua S.X."/>
            <person name="Woyke T."/>
        </authorList>
    </citation>
    <scope>NUCLEOTIDE SEQUENCE [LARGE SCALE GENOMIC DNA]</scope>
    <source>
        <strain evidence="2 3">DSM 14336</strain>
    </source>
</reference>
<dbReference type="SUPFAM" id="SSF160904">
    <property type="entry name" value="Jann2411-like"/>
    <property type="match status" value="1"/>
</dbReference>
<evidence type="ECO:0000259" key="1">
    <source>
        <dbReference type="Pfam" id="PF11706"/>
    </source>
</evidence>